<dbReference type="InterPro" id="IPR050428">
    <property type="entry name" value="TCS_sensor_his_kinase"/>
</dbReference>
<dbReference type="PROSITE" id="PS50109">
    <property type="entry name" value="HIS_KIN"/>
    <property type="match status" value="1"/>
</dbReference>
<dbReference type="SMART" id="SM00388">
    <property type="entry name" value="HisKA"/>
    <property type="match status" value="1"/>
</dbReference>
<evidence type="ECO:0000256" key="10">
    <source>
        <dbReference type="ARBA" id="ARBA00023136"/>
    </source>
</evidence>
<comment type="subcellular location">
    <subcellularLocation>
        <location evidence="2">Membrane</location>
    </subcellularLocation>
</comment>
<gene>
    <name evidence="13" type="ordered locus">Ethha_0590</name>
</gene>
<dbReference type="InterPro" id="IPR003661">
    <property type="entry name" value="HisK_dim/P_dom"/>
</dbReference>
<reference evidence="13 14" key="1">
    <citation type="submission" date="2010-12" db="EMBL/GenBank/DDBJ databases">
        <title>Complete sequence of Ethanoligenens harbinense YUAN-3.</title>
        <authorList>
            <person name="Lucas S."/>
            <person name="Copeland A."/>
            <person name="Lapidus A."/>
            <person name="Cheng J.-F."/>
            <person name="Bruce D."/>
            <person name="Goodwin L."/>
            <person name="Pitluck S."/>
            <person name="Chertkov O."/>
            <person name="Misra M."/>
            <person name="Detter J.C."/>
            <person name="Han C."/>
            <person name="Tapia R."/>
            <person name="Land M."/>
            <person name="Hauser L."/>
            <person name="Jeffries C."/>
            <person name="Kyrpides N."/>
            <person name="Ivanova N."/>
            <person name="Mikhailova N."/>
            <person name="Wang A."/>
            <person name="Mouttaki H."/>
            <person name="He Z."/>
            <person name="Zhou J."/>
            <person name="Hemme C.L."/>
            <person name="Woyke T."/>
        </authorList>
    </citation>
    <scope>NUCLEOTIDE SEQUENCE [LARGE SCALE GENOMIC DNA]</scope>
    <source>
        <strain evidence="14">DSM 18485 / JCM 12961 / CGMCC 1.5033 / YUAN-3</strain>
    </source>
</reference>
<dbReference type="Gene3D" id="1.10.287.130">
    <property type="match status" value="1"/>
</dbReference>
<dbReference type="EC" id="2.7.13.3" evidence="3"/>
<dbReference type="Gene3D" id="3.30.565.10">
    <property type="entry name" value="Histidine kinase-like ATPase, C-terminal domain"/>
    <property type="match status" value="1"/>
</dbReference>
<evidence type="ECO:0000256" key="7">
    <source>
        <dbReference type="ARBA" id="ARBA00022777"/>
    </source>
</evidence>
<dbReference type="PRINTS" id="PR00344">
    <property type="entry name" value="BCTRLSENSOR"/>
</dbReference>
<dbReference type="Gene3D" id="6.10.340.10">
    <property type="match status" value="1"/>
</dbReference>
<evidence type="ECO:0000259" key="12">
    <source>
        <dbReference type="PROSITE" id="PS50109"/>
    </source>
</evidence>
<dbReference type="InterPro" id="IPR036890">
    <property type="entry name" value="HATPase_C_sf"/>
</dbReference>
<keyword evidence="7 13" id="KW-0418">Kinase</keyword>
<dbReference type="SUPFAM" id="SSF55874">
    <property type="entry name" value="ATPase domain of HSP90 chaperone/DNA topoisomerase II/histidine kinase"/>
    <property type="match status" value="1"/>
</dbReference>
<dbReference type="Proteomes" id="UP000001551">
    <property type="component" value="Chromosome"/>
</dbReference>
<dbReference type="GO" id="GO:0000155">
    <property type="term" value="F:phosphorelay sensor kinase activity"/>
    <property type="evidence" value="ECO:0007669"/>
    <property type="project" value="InterPro"/>
</dbReference>
<keyword evidence="4" id="KW-0597">Phosphoprotein</keyword>
<organism evidence="13 14">
    <name type="scientific">Ethanoligenens harbinense (strain DSM 18485 / JCM 12961 / CGMCC 1.5033 / YUAN-3)</name>
    <dbReference type="NCBI Taxonomy" id="663278"/>
    <lineage>
        <taxon>Bacteria</taxon>
        <taxon>Bacillati</taxon>
        <taxon>Bacillota</taxon>
        <taxon>Clostridia</taxon>
        <taxon>Eubacteriales</taxon>
        <taxon>Oscillospiraceae</taxon>
        <taxon>Ethanoligenens</taxon>
    </lineage>
</organism>
<dbReference type="Pfam" id="PF00512">
    <property type="entry name" value="HisKA"/>
    <property type="match status" value="1"/>
</dbReference>
<name>E6U9H6_ETHHY</name>
<dbReference type="SUPFAM" id="SSF47384">
    <property type="entry name" value="Homodimeric domain of signal transducing histidine kinase"/>
    <property type="match status" value="1"/>
</dbReference>
<dbReference type="KEGG" id="eha:Ethha_0590"/>
<dbReference type="InterPro" id="IPR005467">
    <property type="entry name" value="His_kinase_dom"/>
</dbReference>
<dbReference type="EMBL" id="CP002400">
    <property type="protein sequence ID" value="ADU26167.1"/>
    <property type="molecule type" value="Genomic_DNA"/>
</dbReference>
<dbReference type="eggNOG" id="COG0642">
    <property type="taxonomic scope" value="Bacteria"/>
</dbReference>
<keyword evidence="9" id="KW-0902">Two-component regulatory system</keyword>
<dbReference type="CDD" id="cd00075">
    <property type="entry name" value="HATPase"/>
    <property type="match status" value="1"/>
</dbReference>
<keyword evidence="5" id="KW-0808">Transferase</keyword>
<dbReference type="InterPro" id="IPR004358">
    <property type="entry name" value="Sig_transdc_His_kin-like_C"/>
</dbReference>
<dbReference type="SMART" id="SM00387">
    <property type="entry name" value="HATPase_c"/>
    <property type="match status" value="1"/>
</dbReference>
<evidence type="ECO:0000256" key="11">
    <source>
        <dbReference type="SAM" id="Phobius"/>
    </source>
</evidence>
<dbReference type="CDD" id="cd00082">
    <property type="entry name" value="HisKA"/>
    <property type="match status" value="1"/>
</dbReference>
<dbReference type="STRING" id="663278.Ethha_0590"/>
<evidence type="ECO:0000256" key="6">
    <source>
        <dbReference type="ARBA" id="ARBA00022692"/>
    </source>
</evidence>
<sequence>MKHSLRFRLPVLFLVLFVCFLATLLVSISAFFRDEVRFDIARQTQSYQNTVTALARAASAYSSEDDIIRYLAAHTPDDRKVELYDDQNKLLWSKGQVRAVLQISVGDYILSRSGARYGLRVSGNYPGRAVLFEDYASRWLWIILLLFALLFLGMALALHFTITRPILALYRRMEADPLHNKARARSCRRDEIGGLEQRFDQMLERLQTEDRQQQTMLAAISHDLRTPLTSILSYTERLAVGKVQDEQKRRHYYDVIHRKAQDIQVLIDHFQEAAEAGSFDRKLQLETVPAAAFWKAACEACTEGWDAAQAVLEWNGDVNASAVLRLEPLSMRRVLANLLENARKYGARPLRVRVSLTVREHMLHLRVENNGAQVPEEKLPLLFDRFYRAEPSRSRERGGSGLGLFICREIVEQHGGSIRAYKPWDMDFGVEMCLPLVES</sequence>
<feature type="transmembrane region" description="Helical" evidence="11">
    <location>
        <begin position="139"/>
        <end position="162"/>
    </location>
</feature>
<dbReference type="RefSeq" id="WP_013484539.1">
    <property type="nucleotide sequence ID" value="NC_014828.1"/>
</dbReference>
<dbReference type="Pfam" id="PF02518">
    <property type="entry name" value="HATPase_c"/>
    <property type="match status" value="1"/>
</dbReference>
<proteinExistence type="predicted"/>
<evidence type="ECO:0000256" key="5">
    <source>
        <dbReference type="ARBA" id="ARBA00022679"/>
    </source>
</evidence>
<evidence type="ECO:0000256" key="4">
    <source>
        <dbReference type="ARBA" id="ARBA00022553"/>
    </source>
</evidence>
<evidence type="ECO:0000313" key="14">
    <source>
        <dbReference type="Proteomes" id="UP000001551"/>
    </source>
</evidence>
<keyword evidence="8 11" id="KW-1133">Transmembrane helix</keyword>
<dbReference type="InterPro" id="IPR003594">
    <property type="entry name" value="HATPase_dom"/>
</dbReference>
<dbReference type="HOGENOM" id="CLU_000445_89_6_9"/>
<keyword evidence="14" id="KW-1185">Reference proteome</keyword>
<evidence type="ECO:0000313" key="13">
    <source>
        <dbReference type="EMBL" id="ADU26167.1"/>
    </source>
</evidence>
<dbReference type="PANTHER" id="PTHR45436">
    <property type="entry name" value="SENSOR HISTIDINE KINASE YKOH"/>
    <property type="match status" value="1"/>
</dbReference>
<dbReference type="PANTHER" id="PTHR45436:SF5">
    <property type="entry name" value="SENSOR HISTIDINE KINASE TRCS"/>
    <property type="match status" value="1"/>
</dbReference>
<dbReference type="GO" id="GO:0016020">
    <property type="term" value="C:membrane"/>
    <property type="evidence" value="ECO:0007669"/>
    <property type="project" value="UniProtKB-SubCell"/>
</dbReference>
<feature type="domain" description="Histidine kinase" evidence="12">
    <location>
        <begin position="219"/>
        <end position="438"/>
    </location>
</feature>
<dbReference type="InterPro" id="IPR036097">
    <property type="entry name" value="HisK_dim/P_sf"/>
</dbReference>
<keyword evidence="6 11" id="KW-0812">Transmembrane</keyword>
<evidence type="ECO:0000256" key="9">
    <source>
        <dbReference type="ARBA" id="ARBA00023012"/>
    </source>
</evidence>
<comment type="catalytic activity">
    <reaction evidence="1">
        <text>ATP + protein L-histidine = ADP + protein N-phospho-L-histidine.</text>
        <dbReference type="EC" id="2.7.13.3"/>
    </reaction>
</comment>
<evidence type="ECO:0000256" key="1">
    <source>
        <dbReference type="ARBA" id="ARBA00000085"/>
    </source>
</evidence>
<evidence type="ECO:0000256" key="2">
    <source>
        <dbReference type="ARBA" id="ARBA00004370"/>
    </source>
</evidence>
<evidence type="ECO:0000256" key="8">
    <source>
        <dbReference type="ARBA" id="ARBA00022989"/>
    </source>
</evidence>
<protein>
    <recommendedName>
        <fullName evidence="3">histidine kinase</fullName>
        <ecNumber evidence="3">2.7.13.3</ecNumber>
    </recommendedName>
</protein>
<accession>E6U9H6</accession>
<evidence type="ECO:0000256" key="3">
    <source>
        <dbReference type="ARBA" id="ARBA00012438"/>
    </source>
</evidence>
<dbReference type="AlphaFoldDB" id="E6U9H6"/>
<keyword evidence="10 11" id="KW-0472">Membrane</keyword>
<feature type="transmembrane region" description="Helical" evidence="11">
    <location>
        <begin position="12"/>
        <end position="32"/>
    </location>
</feature>